<dbReference type="Pfam" id="PF13439">
    <property type="entry name" value="Glyco_transf_4"/>
    <property type="match status" value="1"/>
</dbReference>
<name>A0ABT2VYL5_9FLAO</name>
<organism evidence="3 4">
    <name type="scientific">Chryseobacterium gilvum</name>
    <dbReference type="NCBI Taxonomy" id="2976534"/>
    <lineage>
        <taxon>Bacteria</taxon>
        <taxon>Pseudomonadati</taxon>
        <taxon>Bacteroidota</taxon>
        <taxon>Flavobacteriia</taxon>
        <taxon>Flavobacteriales</taxon>
        <taxon>Weeksellaceae</taxon>
        <taxon>Chryseobacterium group</taxon>
        <taxon>Chryseobacterium</taxon>
    </lineage>
</organism>
<dbReference type="PANTHER" id="PTHR12526:SF630">
    <property type="entry name" value="GLYCOSYLTRANSFERASE"/>
    <property type="match status" value="1"/>
</dbReference>
<dbReference type="Gene3D" id="3.40.50.2000">
    <property type="entry name" value="Glycogen Phosphorylase B"/>
    <property type="match status" value="2"/>
</dbReference>
<keyword evidence="4" id="KW-1185">Reference proteome</keyword>
<evidence type="ECO:0000313" key="4">
    <source>
        <dbReference type="Proteomes" id="UP001208114"/>
    </source>
</evidence>
<dbReference type="PANTHER" id="PTHR12526">
    <property type="entry name" value="GLYCOSYLTRANSFERASE"/>
    <property type="match status" value="1"/>
</dbReference>
<dbReference type="Proteomes" id="UP001208114">
    <property type="component" value="Unassembled WGS sequence"/>
</dbReference>
<dbReference type="Pfam" id="PF00534">
    <property type="entry name" value="Glycos_transf_1"/>
    <property type="match status" value="1"/>
</dbReference>
<evidence type="ECO:0000259" key="1">
    <source>
        <dbReference type="Pfam" id="PF00534"/>
    </source>
</evidence>
<accession>A0ABT2VYL5</accession>
<reference evidence="4" key="1">
    <citation type="submission" date="2023-07" db="EMBL/GenBank/DDBJ databases">
        <title>Chryseobacterium sp. GMJ5 Genome sequencing and assembly.</title>
        <authorList>
            <person name="Jung Y."/>
        </authorList>
    </citation>
    <scope>NUCLEOTIDE SEQUENCE [LARGE SCALE GENOMIC DNA]</scope>
    <source>
        <strain evidence="4">GMJ5</strain>
    </source>
</reference>
<dbReference type="EMBL" id="JAOTEN010000003">
    <property type="protein sequence ID" value="MCU7615091.1"/>
    <property type="molecule type" value="Genomic_DNA"/>
</dbReference>
<dbReference type="InterPro" id="IPR001296">
    <property type="entry name" value="Glyco_trans_1"/>
</dbReference>
<proteinExistence type="predicted"/>
<sequence>MKVLLCTGRYYMGGIEKYVHDLAVNLSEKNIEVSLLVFYKIKNDDIGFLRSKNIKIYELNGKNGRDLKMNYSFYKIIRTLKPDIIHLNVIPFLSVLPLTFYNGKIIYTIHQLDQNRQVNKFFSKIIDGVIYLSENVERYYRNINYLPFSERKIINNGIVNFNENLYKKPEEVINLIMVSRLAQDKQPDLAIEIIHYLIKNSSRIFHLTLVGEGDVDDTEYIRKIEKTIAEHSLSQYVTFAGWKKDVIPELLNAQGFLMLSRKECFPYNVLEALSVGIPIFSFNVEGGLIDMHQNDVTGIMIQDNNPIDLAKEIDNVFNTERWKIYSENAFQRAKKFSISSMTEKTLTFYEELLSKKRINP</sequence>
<dbReference type="CDD" id="cd03801">
    <property type="entry name" value="GT4_PimA-like"/>
    <property type="match status" value="1"/>
</dbReference>
<evidence type="ECO:0000259" key="2">
    <source>
        <dbReference type="Pfam" id="PF13439"/>
    </source>
</evidence>
<dbReference type="SUPFAM" id="SSF53756">
    <property type="entry name" value="UDP-Glycosyltransferase/glycogen phosphorylase"/>
    <property type="match status" value="1"/>
</dbReference>
<protein>
    <submittedName>
        <fullName evidence="3">Glycosyltransferase family 4 protein</fullName>
    </submittedName>
</protein>
<feature type="domain" description="Glycosyltransferase subfamily 4-like N-terminal" evidence="2">
    <location>
        <begin position="12"/>
        <end position="158"/>
    </location>
</feature>
<evidence type="ECO:0000313" key="3">
    <source>
        <dbReference type="EMBL" id="MCU7615091.1"/>
    </source>
</evidence>
<dbReference type="InterPro" id="IPR028098">
    <property type="entry name" value="Glyco_trans_4-like_N"/>
</dbReference>
<gene>
    <name evidence="3" type="ORF">N0B16_11635</name>
</gene>
<comment type="caution">
    <text evidence="3">The sequence shown here is derived from an EMBL/GenBank/DDBJ whole genome shotgun (WGS) entry which is preliminary data.</text>
</comment>
<dbReference type="RefSeq" id="WP_262991114.1">
    <property type="nucleotide sequence ID" value="NZ_JAOTEN010000003.1"/>
</dbReference>
<feature type="domain" description="Glycosyl transferase family 1" evidence="1">
    <location>
        <begin position="167"/>
        <end position="324"/>
    </location>
</feature>